<proteinExistence type="predicted"/>
<dbReference type="Gene3D" id="2.40.30.200">
    <property type="match status" value="1"/>
</dbReference>
<evidence type="ECO:0008006" key="3">
    <source>
        <dbReference type="Google" id="ProtNLM"/>
    </source>
</evidence>
<sequence>MAEELPLAKHSFEFDGIRAYEDLGLVVGHINWPTGTTIAHSSQSVPGRYGEIPQGNAYGAKTWQITVSFQTSSEEEHMETLINITRAFTRRAEQGVSFPMRFGTMPDVTYYGTFTALPEATQISVGTNDSQLTLTFTADDPKGYKDPVTVKITDSMFEYTPEGTGEIYPIFRITPKKDMEEIGVAYGSDSTKYVDVGYDQTADEQGNIIDKEPVLVNDPCNGLITWTNITDISQINFGINGVIDGSVMSNDNSISVTRRPNNTSTMYDYGDPLKHTDGKMYGPLIMHQGLPRTVKNFETTFRINHMKHYSRAISGNEVYGVDSNGKCIFKVFMQDASQGRATLGEINIGPEGKSIQVYKGYKDWHNGKNYTDHVTIVKNGHSSSKKTKGGKGKGKTDVNYYQSNLNIENFNNTSFFNQGFIQCRIRKVGLKIWVSLWKCNSNNGKTDNYIIKNKVINLSKDQDFDLATIAWHAKKTNITEDKLNPETGKVNKEYNYGWNSITSYSVKEILDDGNGDEPHPVVHAGETVVIDCERNETTLIHGGAVDSLEKRVSLGSTYPSLWGGQSEVIGFNVDLKEVDVEMTYRPTYL</sequence>
<reference evidence="1 2" key="1">
    <citation type="submission" date="2017-05" db="EMBL/GenBank/DDBJ databases">
        <title>Genome sequence of Pediococcus pentosaceus strain SRCM100892.</title>
        <authorList>
            <person name="Cho S.H."/>
        </authorList>
    </citation>
    <scope>NUCLEOTIDE SEQUENCE [LARGE SCALE GENOMIC DNA]</scope>
    <source>
        <strain evidence="1 2">SRCM100892</strain>
    </source>
</reference>
<gene>
    <name evidence="1" type="ORF">S100892_01159</name>
</gene>
<evidence type="ECO:0000313" key="2">
    <source>
        <dbReference type="Proteomes" id="UP000196118"/>
    </source>
</evidence>
<protein>
    <recommendedName>
        <fullName evidence="3">Phage tail protein</fullName>
    </recommendedName>
</protein>
<dbReference type="EMBL" id="CP021474">
    <property type="protein sequence ID" value="ARW19732.1"/>
    <property type="molecule type" value="Genomic_DNA"/>
</dbReference>
<dbReference type="AlphaFoldDB" id="A0A1Y0VNM2"/>
<dbReference type="Proteomes" id="UP000196118">
    <property type="component" value="Chromosome"/>
</dbReference>
<organism evidence="1 2">
    <name type="scientific">Pediococcus pentosaceus</name>
    <dbReference type="NCBI Taxonomy" id="1255"/>
    <lineage>
        <taxon>Bacteria</taxon>
        <taxon>Bacillati</taxon>
        <taxon>Bacillota</taxon>
        <taxon>Bacilli</taxon>
        <taxon>Lactobacillales</taxon>
        <taxon>Lactobacillaceae</taxon>
        <taxon>Pediococcus</taxon>
    </lineage>
</organism>
<accession>A0A1Y0VNM2</accession>
<evidence type="ECO:0000313" key="1">
    <source>
        <dbReference type="EMBL" id="ARW19732.1"/>
    </source>
</evidence>
<name>A0A1Y0VNM2_PEDPE</name>